<name>A0ABY2B257_9FLAO</name>
<dbReference type="Proteomes" id="UP000295270">
    <property type="component" value="Unassembled WGS sequence"/>
</dbReference>
<accession>A0ABY2B257</accession>
<evidence type="ECO:0000313" key="2">
    <source>
        <dbReference type="Proteomes" id="UP000295270"/>
    </source>
</evidence>
<comment type="caution">
    <text evidence="1">The sequence shown here is derived from an EMBL/GenBank/DDBJ whole genome shotgun (WGS) entry which is preliminary data.</text>
</comment>
<dbReference type="EMBL" id="SLWA01000003">
    <property type="protein sequence ID" value="TCN58910.1"/>
    <property type="molecule type" value="Genomic_DNA"/>
</dbReference>
<keyword evidence="2" id="KW-1185">Reference proteome</keyword>
<evidence type="ECO:0000313" key="1">
    <source>
        <dbReference type="EMBL" id="TCN58910.1"/>
    </source>
</evidence>
<organism evidence="1 2">
    <name type="scientific">Flavobacterium circumlabens</name>
    <dbReference type="NCBI Taxonomy" id="2133765"/>
    <lineage>
        <taxon>Bacteria</taxon>
        <taxon>Pseudomonadati</taxon>
        <taxon>Bacteroidota</taxon>
        <taxon>Flavobacteriia</taxon>
        <taxon>Flavobacteriales</taxon>
        <taxon>Flavobacteriaceae</taxon>
        <taxon>Flavobacterium</taxon>
    </lineage>
</organism>
<gene>
    <name evidence="1" type="ORF">EV142_103357</name>
</gene>
<proteinExistence type="predicted"/>
<reference evidence="1 2" key="1">
    <citation type="journal article" date="2015" name="Stand. Genomic Sci.">
        <title>Genomic Encyclopedia of Bacterial and Archaeal Type Strains, Phase III: the genomes of soil and plant-associated and newly described type strains.</title>
        <authorList>
            <person name="Whitman W.B."/>
            <person name="Woyke T."/>
            <person name="Klenk H.P."/>
            <person name="Zhou Y."/>
            <person name="Lilburn T.G."/>
            <person name="Beck B.J."/>
            <person name="De Vos P."/>
            <person name="Vandamme P."/>
            <person name="Eisen J.A."/>
            <person name="Garrity G."/>
            <person name="Hugenholtz P."/>
            <person name="Kyrpides N.C."/>
        </authorList>
    </citation>
    <scope>NUCLEOTIDE SEQUENCE [LARGE SCALE GENOMIC DNA]</scope>
    <source>
        <strain evidence="1 2">P5626</strain>
    </source>
</reference>
<sequence length="40" mass="4996">MMIRLKDKDYKFNIDYTLNFNSIGKIEIYKEYKTKEPIYK</sequence>
<protein>
    <submittedName>
        <fullName evidence="1">Uncharacterized protein</fullName>
    </submittedName>
</protein>